<dbReference type="Gene3D" id="3.90.1200.10">
    <property type="match status" value="1"/>
</dbReference>
<reference evidence="4" key="1">
    <citation type="journal article" date="2017" name="Genome Biol.">
        <title>Comparative genomics reveals high biological diversity and specific adaptations in the industrially and medically important fungal genus Aspergillus.</title>
        <authorList>
            <person name="de Vries R.P."/>
            <person name="Riley R."/>
            <person name="Wiebenga A."/>
            <person name="Aguilar-Osorio G."/>
            <person name="Amillis S."/>
            <person name="Uchima C.A."/>
            <person name="Anderluh G."/>
            <person name="Asadollahi M."/>
            <person name="Askin M."/>
            <person name="Barry K."/>
            <person name="Battaglia E."/>
            <person name="Bayram O."/>
            <person name="Benocci T."/>
            <person name="Braus-Stromeyer S.A."/>
            <person name="Caldana C."/>
            <person name="Canovas D."/>
            <person name="Cerqueira G.C."/>
            <person name="Chen F."/>
            <person name="Chen W."/>
            <person name="Choi C."/>
            <person name="Clum A."/>
            <person name="Dos Santos R.A."/>
            <person name="Damasio A.R."/>
            <person name="Diallinas G."/>
            <person name="Emri T."/>
            <person name="Fekete E."/>
            <person name="Flipphi M."/>
            <person name="Freyberg S."/>
            <person name="Gallo A."/>
            <person name="Gournas C."/>
            <person name="Habgood R."/>
            <person name="Hainaut M."/>
            <person name="Harispe M.L."/>
            <person name="Henrissat B."/>
            <person name="Hilden K.S."/>
            <person name="Hope R."/>
            <person name="Hossain A."/>
            <person name="Karabika E."/>
            <person name="Karaffa L."/>
            <person name="Karanyi Z."/>
            <person name="Krasevec N."/>
            <person name="Kuo A."/>
            <person name="Kusch H."/>
            <person name="LaButti K."/>
            <person name="Lagendijk E.L."/>
            <person name="Lapidus A."/>
            <person name="Levasseur A."/>
            <person name="Lindquist E."/>
            <person name="Lipzen A."/>
            <person name="Logrieco A.F."/>
            <person name="MacCabe A."/>
            <person name="Maekelae M.R."/>
            <person name="Malavazi I."/>
            <person name="Melin P."/>
            <person name="Meyer V."/>
            <person name="Mielnichuk N."/>
            <person name="Miskei M."/>
            <person name="Molnar A.P."/>
            <person name="Mule G."/>
            <person name="Ngan C.Y."/>
            <person name="Orejas M."/>
            <person name="Orosz E."/>
            <person name="Ouedraogo J.P."/>
            <person name="Overkamp K.M."/>
            <person name="Park H.-S."/>
            <person name="Perrone G."/>
            <person name="Piumi F."/>
            <person name="Punt P.J."/>
            <person name="Ram A.F."/>
            <person name="Ramon A."/>
            <person name="Rauscher S."/>
            <person name="Record E."/>
            <person name="Riano-Pachon D.M."/>
            <person name="Robert V."/>
            <person name="Roehrig J."/>
            <person name="Ruller R."/>
            <person name="Salamov A."/>
            <person name="Salih N.S."/>
            <person name="Samson R.A."/>
            <person name="Sandor E."/>
            <person name="Sanguinetti M."/>
            <person name="Schuetze T."/>
            <person name="Sepcic K."/>
            <person name="Shelest E."/>
            <person name="Sherlock G."/>
            <person name="Sophianopoulou V."/>
            <person name="Squina F.M."/>
            <person name="Sun H."/>
            <person name="Susca A."/>
            <person name="Todd R.B."/>
            <person name="Tsang A."/>
            <person name="Unkles S.E."/>
            <person name="van de Wiele N."/>
            <person name="van Rossen-Uffink D."/>
            <person name="Oliveira J.V."/>
            <person name="Vesth T.C."/>
            <person name="Visser J."/>
            <person name="Yu J.-H."/>
            <person name="Zhou M."/>
            <person name="Andersen M.R."/>
            <person name="Archer D.B."/>
            <person name="Baker S.E."/>
            <person name="Benoit I."/>
            <person name="Brakhage A.A."/>
            <person name="Braus G.H."/>
            <person name="Fischer R."/>
            <person name="Frisvad J.C."/>
            <person name="Goldman G.H."/>
            <person name="Houbraken J."/>
            <person name="Oakley B."/>
            <person name="Pocsi I."/>
            <person name="Scazzocchio C."/>
            <person name="Seiboth B."/>
            <person name="vanKuyk P.A."/>
            <person name="Wortman J."/>
            <person name="Dyer P.S."/>
            <person name="Grigoriev I.V."/>
        </authorList>
    </citation>
    <scope>NUCLEOTIDE SEQUENCE [LARGE SCALE GENOMIC DNA]</scope>
    <source>
        <strain evidence="4">CBS 134.48</strain>
    </source>
</reference>
<dbReference type="OrthoDB" id="5412996at2759"/>
<feature type="transmembrane region" description="Helical" evidence="1">
    <location>
        <begin position="483"/>
        <end position="503"/>
    </location>
</feature>
<organism evidence="3 4">
    <name type="scientific">Aspergillus tubingensis (strain CBS 134.48)</name>
    <dbReference type="NCBI Taxonomy" id="767770"/>
    <lineage>
        <taxon>Eukaryota</taxon>
        <taxon>Fungi</taxon>
        <taxon>Dikarya</taxon>
        <taxon>Ascomycota</taxon>
        <taxon>Pezizomycotina</taxon>
        <taxon>Eurotiomycetes</taxon>
        <taxon>Eurotiomycetidae</taxon>
        <taxon>Eurotiales</taxon>
        <taxon>Aspergillaceae</taxon>
        <taxon>Aspergillus</taxon>
        <taxon>Aspergillus subgen. Circumdati</taxon>
    </lineage>
</organism>
<dbReference type="InterPro" id="IPR051678">
    <property type="entry name" value="AGP_Transferase"/>
</dbReference>
<keyword evidence="1" id="KW-0812">Transmembrane</keyword>
<dbReference type="STRING" id="767770.A0A1L9NQM3"/>
<feature type="domain" description="Aminoglycoside phosphotransferase" evidence="2">
    <location>
        <begin position="55"/>
        <end position="308"/>
    </location>
</feature>
<dbReference type="AlphaFoldDB" id="A0A1L9NQM3"/>
<accession>A0A1L9NQM3</accession>
<gene>
    <name evidence="3" type="ORF">ASPTUDRAFT_26995</name>
</gene>
<dbReference type="Pfam" id="PF01636">
    <property type="entry name" value="APH"/>
    <property type="match status" value="1"/>
</dbReference>
<evidence type="ECO:0000313" key="4">
    <source>
        <dbReference type="Proteomes" id="UP000184304"/>
    </source>
</evidence>
<evidence type="ECO:0000313" key="3">
    <source>
        <dbReference type="EMBL" id="OJI91557.1"/>
    </source>
</evidence>
<dbReference type="SUPFAM" id="SSF56112">
    <property type="entry name" value="Protein kinase-like (PK-like)"/>
    <property type="match status" value="1"/>
</dbReference>
<evidence type="ECO:0000259" key="2">
    <source>
        <dbReference type="Pfam" id="PF01636"/>
    </source>
</evidence>
<dbReference type="Gene3D" id="3.30.200.20">
    <property type="entry name" value="Phosphorylase Kinase, domain 1"/>
    <property type="match status" value="1"/>
</dbReference>
<name>A0A1L9NQM3_ASPTC</name>
<dbReference type="OMA" id="YACRHLM"/>
<dbReference type="EMBL" id="KV878176">
    <property type="protein sequence ID" value="OJI91557.1"/>
    <property type="molecule type" value="Genomic_DNA"/>
</dbReference>
<dbReference type="InterPro" id="IPR002575">
    <property type="entry name" value="Aminoglycoside_PTrfase"/>
</dbReference>
<dbReference type="VEuPathDB" id="FungiDB:ASPTUDRAFT_26995"/>
<keyword evidence="4" id="KW-1185">Reference proteome</keyword>
<sequence>MDFDDLALAQFDRLRKEWVERCSKSASGICELANKYRNRDDCLLRSMHSGSFNFTLRLHWEDDGDDWLIRFPLPGKSMFPEEKVRGEAILMTYIADNTTIPVPRVIASGTADENPTGLGPFIIMIWVEGRKMSELLRTSDSSDKEETLNPDIDEETLKALYGQMAQVLLELWKLDFDCIGSLANNEVTGKPQVTKRPLTLAMNELVRTCGLTDLDPPRTYNSSTDYIASLLELQTKNLQQQRNSIYDATDCREKYACRHLMKASALNFLSLEDNYGHFKLFCDDLCPGNVLVNDSLQITGIIDWEFSYAAPSQFAGSIPWWLLLERPHRIIYNSGVKAFFEDFLPKADLFLQCMEAKEAELGVHPSDHNLSVRMRRSIQDRSAWFNMACRMVPSVDMIYWDLLDEYCWGPRKSIAERVYNATTTPEMHKAREGFVKAKVEQLQQYYAELGDETVVSYEEEESIETEDFIQEYMKPQLEKSGSLFLATAIGITALAFTAARIVMRRSSLWLD</sequence>
<dbReference type="PANTHER" id="PTHR21310">
    <property type="entry name" value="AMINOGLYCOSIDE PHOSPHOTRANSFERASE-RELATED-RELATED"/>
    <property type="match status" value="1"/>
</dbReference>
<dbReference type="Proteomes" id="UP000184304">
    <property type="component" value="Unassembled WGS sequence"/>
</dbReference>
<proteinExistence type="predicted"/>
<keyword evidence="1" id="KW-0472">Membrane</keyword>
<keyword evidence="1" id="KW-1133">Transmembrane helix</keyword>
<dbReference type="InterPro" id="IPR011009">
    <property type="entry name" value="Kinase-like_dom_sf"/>
</dbReference>
<protein>
    <recommendedName>
        <fullName evidence="2">Aminoglycoside phosphotransferase domain-containing protein</fullName>
    </recommendedName>
</protein>
<dbReference type="PANTHER" id="PTHR21310:SF37">
    <property type="entry name" value="AMINOGLYCOSIDE PHOSPHOTRANSFERASE DOMAIN-CONTAINING PROTEIN"/>
    <property type="match status" value="1"/>
</dbReference>
<evidence type="ECO:0000256" key="1">
    <source>
        <dbReference type="SAM" id="Phobius"/>
    </source>
</evidence>